<dbReference type="VEuPathDB" id="MicrosporidiaDB:M153_16300010477"/>
<gene>
    <name evidence="2" type="ORF">M153_16300010477</name>
</gene>
<organism evidence="2 3">
    <name type="scientific">Pseudoloma neurophilia</name>
    <dbReference type="NCBI Taxonomy" id="146866"/>
    <lineage>
        <taxon>Eukaryota</taxon>
        <taxon>Fungi</taxon>
        <taxon>Fungi incertae sedis</taxon>
        <taxon>Microsporidia</taxon>
        <taxon>Pseudoloma</taxon>
    </lineage>
</organism>
<evidence type="ECO:0000313" key="3">
    <source>
        <dbReference type="Proteomes" id="UP000051530"/>
    </source>
</evidence>
<dbReference type="AlphaFoldDB" id="A0A0R0LZM8"/>
<accession>A0A0R0LZM8</accession>
<feature type="compositionally biased region" description="Basic and acidic residues" evidence="1">
    <location>
        <begin position="16"/>
        <end position="28"/>
    </location>
</feature>
<feature type="compositionally biased region" description="Basic residues" evidence="1">
    <location>
        <begin position="1"/>
        <end position="11"/>
    </location>
</feature>
<protein>
    <submittedName>
        <fullName evidence="2">Uncharacterized protein</fullName>
    </submittedName>
</protein>
<sequence>MAGRNHSKRPSKISSKNHDESSESERENTQNMPRDNLGETTEERLGLDLSDPEVESAFKDYIRHQFYESGVPGHREVSELTPETYDPNFDLYERLKGKFQPKGSEKGVISREEFDAELENPFKLTKEETMGMSQEFDPVDFDYGPFSDFHPDEYSIFFTKLSYVSNLEKLADLAEKTIEMAKFDQLGPNSLRTSHVTLQEQAISIMLGIPGKIEKMGKKKRKANQLFDDSVYRAIEKLTTKIKGKAPSSSSELEFMALCINSVCGLPTNIFADTMRTLNLQTSTLPIFLILDKDQTPIFLAESLSKTVVSEKAGDVGSVHFVPNIEKFIDRLADESD</sequence>
<keyword evidence="3" id="KW-1185">Reference proteome</keyword>
<feature type="region of interest" description="Disordered" evidence="1">
    <location>
        <begin position="1"/>
        <end position="50"/>
    </location>
</feature>
<evidence type="ECO:0000313" key="2">
    <source>
        <dbReference type="EMBL" id="KRH94707.1"/>
    </source>
</evidence>
<dbReference type="EMBL" id="LGUB01000039">
    <property type="protein sequence ID" value="KRH94707.1"/>
    <property type="molecule type" value="Genomic_DNA"/>
</dbReference>
<evidence type="ECO:0000256" key="1">
    <source>
        <dbReference type="SAM" id="MobiDB-lite"/>
    </source>
</evidence>
<proteinExistence type="predicted"/>
<reference evidence="2 3" key="1">
    <citation type="submission" date="2015-07" db="EMBL/GenBank/DDBJ databases">
        <title>The genome of Pseudoloma neurophilia, a relevant intracellular parasite of the zebrafish.</title>
        <authorList>
            <person name="Ndikumana S."/>
            <person name="Pelin A."/>
            <person name="Sanders J."/>
            <person name="Corradi N."/>
        </authorList>
    </citation>
    <scope>NUCLEOTIDE SEQUENCE [LARGE SCALE GENOMIC DNA]</scope>
    <source>
        <strain evidence="2 3">MK1</strain>
    </source>
</reference>
<dbReference type="Proteomes" id="UP000051530">
    <property type="component" value="Unassembled WGS sequence"/>
</dbReference>
<name>A0A0R0LZM8_9MICR</name>
<comment type="caution">
    <text evidence="2">The sequence shown here is derived from an EMBL/GenBank/DDBJ whole genome shotgun (WGS) entry which is preliminary data.</text>
</comment>